<name>A0A9P6MIB5_9FUNG</name>
<feature type="transmembrane region" description="Helical" evidence="1">
    <location>
        <begin position="12"/>
        <end position="37"/>
    </location>
</feature>
<keyword evidence="3" id="KW-1185">Reference proteome</keyword>
<organism evidence="2 3">
    <name type="scientific">Entomortierella chlamydospora</name>
    <dbReference type="NCBI Taxonomy" id="101097"/>
    <lineage>
        <taxon>Eukaryota</taxon>
        <taxon>Fungi</taxon>
        <taxon>Fungi incertae sedis</taxon>
        <taxon>Mucoromycota</taxon>
        <taxon>Mortierellomycotina</taxon>
        <taxon>Mortierellomycetes</taxon>
        <taxon>Mortierellales</taxon>
        <taxon>Mortierellaceae</taxon>
        <taxon>Entomortierella</taxon>
    </lineage>
</organism>
<accession>A0A9P6MIB5</accession>
<dbReference type="Proteomes" id="UP000703661">
    <property type="component" value="Unassembled WGS sequence"/>
</dbReference>
<sequence>TSQLTGQAITDGAGGCAVAVVGMIAAAAGAIACAVIPPPGEVACLGSGAMSWFAGLFSSCMTTAIYECDQIGQSFTGNYHDVRCYAAEWVVRHPPPNGVPTDVKNFYKKCSG</sequence>
<dbReference type="EMBL" id="JAAAID010002941">
    <property type="protein sequence ID" value="KAG0002504.1"/>
    <property type="molecule type" value="Genomic_DNA"/>
</dbReference>
<evidence type="ECO:0000313" key="3">
    <source>
        <dbReference type="Proteomes" id="UP000703661"/>
    </source>
</evidence>
<proteinExistence type="predicted"/>
<feature type="transmembrane region" description="Helical" evidence="1">
    <location>
        <begin position="49"/>
        <end position="66"/>
    </location>
</feature>
<comment type="caution">
    <text evidence="2">The sequence shown here is derived from an EMBL/GenBank/DDBJ whole genome shotgun (WGS) entry which is preliminary data.</text>
</comment>
<gene>
    <name evidence="2" type="ORF">BGZ80_005968</name>
</gene>
<evidence type="ECO:0000313" key="2">
    <source>
        <dbReference type="EMBL" id="KAG0002504.1"/>
    </source>
</evidence>
<keyword evidence="1" id="KW-1133">Transmembrane helix</keyword>
<keyword evidence="1" id="KW-0472">Membrane</keyword>
<protein>
    <submittedName>
        <fullName evidence="2">Uncharacterized protein</fullName>
    </submittedName>
</protein>
<feature type="non-terminal residue" evidence="2">
    <location>
        <position position="112"/>
    </location>
</feature>
<dbReference type="AlphaFoldDB" id="A0A9P6MIB5"/>
<keyword evidence="1" id="KW-0812">Transmembrane</keyword>
<feature type="non-terminal residue" evidence="2">
    <location>
        <position position="1"/>
    </location>
</feature>
<reference evidence="2" key="1">
    <citation type="journal article" date="2020" name="Fungal Divers.">
        <title>Resolving the Mortierellaceae phylogeny through synthesis of multi-gene phylogenetics and phylogenomics.</title>
        <authorList>
            <person name="Vandepol N."/>
            <person name="Liber J."/>
            <person name="Desiro A."/>
            <person name="Na H."/>
            <person name="Kennedy M."/>
            <person name="Barry K."/>
            <person name="Grigoriev I.V."/>
            <person name="Miller A.N."/>
            <person name="O'Donnell K."/>
            <person name="Stajich J.E."/>
            <person name="Bonito G."/>
        </authorList>
    </citation>
    <scope>NUCLEOTIDE SEQUENCE</scope>
    <source>
        <strain evidence="2">NRRL 2769</strain>
    </source>
</reference>
<evidence type="ECO:0000256" key="1">
    <source>
        <dbReference type="SAM" id="Phobius"/>
    </source>
</evidence>